<dbReference type="InterPro" id="IPR045320">
    <property type="entry name" value="JAGGED/SL1-like"/>
</dbReference>
<dbReference type="AlphaFoldDB" id="I1H444"/>
<keyword evidence="1" id="KW-0863">Zinc-finger</keyword>
<reference evidence="3 4" key="1">
    <citation type="journal article" date="2010" name="Nature">
        <title>Genome sequencing and analysis of the model grass Brachypodium distachyon.</title>
        <authorList>
            <consortium name="International Brachypodium Initiative"/>
        </authorList>
    </citation>
    <scope>NUCLEOTIDE SEQUENCE [LARGE SCALE GENOMIC DNA]</scope>
    <source>
        <strain evidence="3">Bd21</strain>
        <strain evidence="4">cv. Bd21</strain>
    </source>
</reference>
<evidence type="ECO:0000256" key="1">
    <source>
        <dbReference type="PROSITE-ProRule" id="PRU00042"/>
    </source>
</evidence>
<accession>I1H444</accession>
<reference evidence="4" key="3">
    <citation type="submission" date="2018-08" db="UniProtKB">
        <authorList>
            <consortium name="EnsemblPlants"/>
        </authorList>
    </citation>
    <scope>IDENTIFICATION</scope>
    <source>
        <strain evidence="4">cv. Bd21</strain>
    </source>
</reference>
<evidence type="ECO:0000313" key="5">
    <source>
        <dbReference type="Proteomes" id="UP000008810"/>
    </source>
</evidence>
<evidence type="ECO:0000313" key="3">
    <source>
        <dbReference type="EMBL" id="PNT77157.1"/>
    </source>
</evidence>
<dbReference type="PROSITE" id="PS50157">
    <property type="entry name" value="ZINC_FINGER_C2H2_2"/>
    <property type="match status" value="1"/>
</dbReference>
<keyword evidence="5" id="KW-1185">Reference proteome</keyword>
<dbReference type="Proteomes" id="UP000008810">
    <property type="component" value="Chromosome 1"/>
</dbReference>
<dbReference type="RefSeq" id="XP_010230098.1">
    <property type="nucleotide sequence ID" value="XM_010231796.1"/>
</dbReference>
<dbReference type="GO" id="GO:0003700">
    <property type="term" value="F:DNA-binding transcription factor activity"/>
    <property type="evidence" value="ECO:0007669"/>
    <property type="project" value="InterPro"/>
</dbReference>
<dbReference type="GeneID" id="104582333"/>
<dbReference type="HOGENOM" id="CLU_084324_3_0_1"/>
<dbReference type="InterPro" id="IPR036236">
    <property type="entry name" value="Znf_C2H2_sf"/>
</dbReference>
<dbReference type="EnsemblPlants" id="PNT77157">
    <property type="protein sequence ID" value="PNT77157"/>
    <property type="gene ID" value="BRADI_1g58572v3"/>
</dbReference>
<feature type="domain" description="C2H2-type" evidence="2">
    <location>
        <begin position="38"/>
        <end position="65"/>
    </location>
</feature>
<dbReference type="STRING" id="15368.I1H444"/>
<proteinExistence type="predicted"/>
<evidence type="ECO:0000259" key="2">
    <source>
        <dbReference type="PROSITE" id="PS50157"/>
    </source>
</evidence>
<protein>
    <recommendedName>
        <fullName evidence="2">C2H2-type domain-containing protein</fullName>
    </recommendedName>
</protein>
<reference evidence="3" key="2">
    <citation type="submission" date="2017-06" db="EMBL/GenBank/DDBJ databases">
        <title>WGS assembly of Brachypodium distachyon.</title>
        <authorList>
            <consortium name="The International Brachypodium Initiative"/>
            <person name="Lucas S."/>
            <person name="Harmon-Smith M."/>
            <person name="Lail K."/>
            <person name="Tice H."/>
            <person name="Grimwood J."/>
            <person name="Bruce D."/>
            <person name="Barry K."/>
            <person name="Shu S."/>
            <person name="Lindquist E."/>
            <person name="Wang M."/>
            <person name="Pitluck S."/>
            <person name="Vogel J.P."/>
            <person name="Garvin D.F."/>
            <person name="Mockler T.C."/>
            <person name="Schmutz J."/>
            <person name="Rokhsar D."/>
            <person name="Bevan M.W."/>
        </authorList>
    </citation>
    <scope>NUCLEOTIDE SEQUENCE</scope>
    <source>
        <strain evidence="3">Bd21</strain>
    </source>
</reference>
<dbReference type="PANTHER" id="PTHR45730:SF108">
    <property type="entry name" value="PROTEIN LATE FLOWERING"/>
    <property type="match status" value="1"/>
</dbReference>
<dbReference type="EMBL" id="CM000880">
    <property type="protein sequence ID" value="PNT77157.1"/>
    <property type="molecule type" value="Genomic_DNA"/>
</dbReference>
<dbReference type="Gramene" id="PNT77157">
    <property type="protein sequence ID" value="PNT77157"/>
    <property type="gene ID" value="BRADI_1g58572v3"/>
</dbReference>
<dbReference type="InterPro" id="IPR013087">
    <property type="entry name" value="Znf_C2H2_type"/>
</dbReference>
<sequence length="124" mass="13674">MERANKAKPSSWQLFPLAISSEEAPRTARVDGKEVRVFPCLFCDKIFLKSQALGGHQNAHRKEHRLAAQSDPYRLWNSIASHGADLHQVDPSSSGAAEMISRRLIRASSVVAGAGEEPDLELRL</sequence>
<dbReference type="GO" id="GO:0008270">
    <property type="term" value="F:zinc ion binding"/>
    <property type="evidence" value="ECO:0007669"/>
    <property type="project" value="UniProtKB-KW"/>
</dbReference>
<evidence type="ECO:0000313" key="4">
    <source>
        <dbReference type="EnsemblPlants" id="PNT77157"/>
    </source>
</evidence>
<gene>
    <name evidence="4" type="primary">LOC104582333</name>
    <name evidence="3" type="ORF">BRADI_1g58572v3</name>
</gene>
<dbReference type="PANTHER" id="PTHR45730">
    <property type="entry name" value="ZINC FINGER PROTEIN JAGGED"/>
    <property type="match status" value="1"/>
</dbReference>
<dbReference type="KEGG" id="bdi:104582333"/>
<dbReference type="SUPFAM" id="SSF57667">
    <property type="entry name" value="beta-beta-alpha zinc fingers"/>
    <property type="match status" value="1"/>
</dbReference>
<dbReference type="OrthoDB" id="692117at2759"/>
<keyword evidence="1" id="KW-0862">Zinc</keyword>
<name>I1H444_BRADI</name>
<organism evidence="4">
    <name type="scientific">Brachypodium distachyon</name>
    <name type="common">Purple false brome</name>
    <name type="synonym">Trachynia distachya</name>
    <dbReference type="NCBI Taxonomy" id="15368"/>
    <lineage>
        <taxon>Eukaryota</taxon>
        <taxon>Viridiplantae</taxon>
        <taxon>Streptophyta</taxon>
        <taxon>Embryophyta</taxon>
        <taxon>Tracheophyta</taxon>
        <taxon>Spermatophyta</taxon>
        <taxon>Magnoliopsida</taxon>
        <taxon>Liliopsida</taxon>
        <taxon>Poales</taxon>
        <taxon>Poaceae</taxon>
        <taxon>BOP clade</taxon>
        <taxon>Pooideae</taxon>
        <taxon>Stipodae</taxon>
        <taxon>Brachypodieae</taxon>
        <taxon>Brachypodium</taxon>
    </lineage>
</organism>
<keyword evidence="1" id="KW-0479">Metal-binding</keyword>
<dbReference type="PROSITE" id="PS00028">
    <property type="entry name" value="ZINC_FINGER_C2H2_1"/>
    <property type="match status" value="1"/>
</dbReference>